<keyword evidence="3" id="KW-1185">Reference proteome</keyword>
<dbReference type="Gene3D" id="3.80.10.10">
    <property type="entry name" value="Ribonuclease Inhibitor"/>
    <property type="match status" value="1"/>
</dbReference>
<accession>A0A0C9W9F0</accession>
<dbReference type="HOGENOM" id="CLU_018544_12_0_1"/>
<dbReference type="Proteomes" id="UP000053820">
    <property type="component" value="Unassembled WGS sequence"/>
</dbReference>
<feature type="coiled-coil region" evidence="1">
    <location>
        <begin position="49"/>
        <end position="90"/>
    </location>
</feature>
<dbReference type="OrthoDB" id="3365698at2759"/>
<evidence type="ECO:0008006" key="4">
    <source>
        <dbReference type="Google" id="ProtNLM"/>
    </source>
</evidence>
<dbReference type="InterPro" id="IPR032675">
    <property type="entry name" value="LRR_dom_sf"/>
</dbReference>
<name>A0A0C9W9F0_9AGAM</name>
<keyword evidence="1" id="KW-0175">Coiled coil</keyword>
<dbReference type="EMBL" id="KN839847">
    <property type="protein sequence ID" value="KIJ64358.1"/>
    <property type="molecule type" value="Genomic_DNA"/>
</dbReference>
<sequence>MPFLVGSRAPSLARSRTAMDPKIPSSISRLFHTNSVPSPMDAQEINELLAERNQELSVVSKEIERARAEVQRLENKHAEVQGVVHELEALMSPVRRMPTDIMAKIFEHAVRDQDMPKPDPRLAPLLLGQICHSWRSLLFSLPCLWTTLQVDFPSGAKEWERIMQSKIMSMHVWLSRSKAVPISVFLNHPRGSQIQWAALMLLDKEILTLGARLKELTLHFSPQALSTLLTFTQSPLPYLEHLELQNSNSLPANDNPPALILHSAPNLRRLSVSWCSLDLREFQVPWNQLLELNLQYDASSFWNPVHSDYLQILSQCPNLTTCFLGVGATIEDVDPETIQPVTLTNVHTFKVSVYVQTAYLRHFFDALRLPKLRSFEIKNVSLALGSFTGETECLPFLERCADTLEAISFSRMDVSDPAILSCIAQLHHLKTMFFLPGVLRLNHSLLTALTYGSPSTDGASDFQRICPSLETLQLRCSSAVPVDAVAGLVQSRCQSEPKLKRFALQFSTFEYGLDTRDEKIRELRARLQVYVEQGLQLYLTKSGLSG</sequence>
<evidence type="ECO:0000256" key="1">
    <source>
        <dbReference type="SAM" id="Coils"/>
    </source>
</evidence>
<gene>
    <name evidence="2" type="ORF">HYDPIDRAFT_112355</name>
</gene>
<evidence type="ECO:0000313" key="2">
    <source>
        <dbReference type="EMBL" id="KIJ64358.1"/>
    </source>
</evidence>
<dbReference type="AlphaFoldDB" id="A0A0C9W9F0"/>
<evidence type="ECO:0000313" key="3">
    <source>
        <dbReference type="Proteomes" id="UP000053820"/>
    </source>
</evidence>
<dbReference type="SUPFAM" id="SSF52047">
    <property type="entry name" value="RNI-like"/>
    <property type="match status" value="1"/>
</dbReference>
<dbReference type="PANTHER" id="PTHR38926">
    <property type="entry name" value="F-BOX DOMAIN CONTAINING PROTEIN, EXPRESSED"/>
    <property type="match status" value="1"/>
</dbReference>
<protein>
    <recommendedName>
        <fullName evidence="4">F-box domain-containing protein</fullName>
    </recommendedName>
</protein>
<proteinExistence type="predicted"/>
<dbReference type="PANTHER" id="PTHR38926:SF5">
    <property type="entry name" value="F-BOX AND LEUCINE-RICH REPEAT PROTEIN 6"/>
    <property type="match status" value="1"/>
</dbReference>
<reference evidence="2 3" key="1">
    <citation type="submission" date="2014-04" db="EMBL/GenBank/DDBJ databases">
        <title>Evolutionary Origins and Diversification of the Mycorrhizal Mutualists.</title>
        <authorList>
            <consortium name="DOE Joint Genome Institute"/>
            <consortium name="Mycorrhizal Genomics Consortium"/>
            <person name="Kohler A."/>
            <person name="Kuo A."/>
            <person name="Nagy L.G."/>
            <person name="Floudas D."/>
            <person name="Copeland A."/>
            <person name="Barry K.W."/>
            <person name="Cichocki N."/>
            <person name="Veneault-Fourrey C."/>
            <person name="LaButti K."/>
            <person name="Lindquist E.A."/>
            <person name="Lipzen A."/>
            <person name="Lundell T."/>
            <person name="Morin E."/>
            <person name="Murat C."/>
            <person name="Riley R."/>
            <person name="Ohm R."/>
            <person name="Sun H."/>
            <person name="Tunlid A."/>
            <person name="Henrissat B."/>
            <person name="Grigoriev I.V."/>
            <person name="Hibbett D.S."/>
            <person name="Martin F."/>
        </authorList>
    </citation>
    <scope>NUCLEOTIDE SEQUENCE [LARGE SCALE GENOMIC DNA]</scope>
    <source>
        <strain evidence="2 3">MD-312</strain>
    </source>
</reference>
<organism evidence="2 3">
    <name type="scientific">Hydnomerulius pinastri MD-312</name>
    <dbReference type="NCBI Taxonomy" id="994086"/>
    <lineage>
        <taxon>Eukaryota</taxon>
        <taxon>Fungi</taxon>
        <taxon>Dikarya</taxon>
        <taxon>Basidiomycota</taxon>
        <taxon>Agaricomycotina</taxon>
        <taxon>Agaricomycetes</taxon>
        <taxon>Agaricomycetidae</taxon>
        <taxon>Boletales</taxon>
        <taxon>Boletales incertae sedis</taxon>
        <taxon>Leucogyrophana</taxon>
    </lineage>
</organism>